<evidence type="ECO:0000259" key="2">
    <source>
        <dbReference type="Pfam" id="PF13568"/>
    </source>
</evidence>
<dbReference type="Gene3D" id="2.40.160.20">
    <property type="match status" value="1"/>
</dbReference>
<keyword evidence="4" id="KW-1185">Reference proteome</keyword>
<dbReference type="AlphaFoldDB" id="A4CKU0"/>
<dbReference type="KEGG" id="rbi:RB2501_14214"/>
<dbReference type="Proteomes" id="UP000009049">
    <property type="component" value="Chromosome"/>
</dbReference>
<dbReference type="RefSeq" id="WP_015754805.1">
    <property type="nucleotide sequence ID" value="NC_013222.1"/>
</dbReference>
<feature type="signal peptide" evidence="1">
    <location>
        <begin position="1"/>
        <end position="20"/>
    </location>
</feature>
<evidence type="ECO:0000313" key="3">
    <source>
        <dbReference type="EMBL" id="EAR15489.1"/>
    </source>
</evidence>
<dbReference type="InterPro" id="IPR025665">
    <property type="entry name" value="Beta-barrel_OMP_2"/>
</dbReference>
<dbReference type="Pfam" id="PF13568">
    <property type="entry name" value="OMP_b-brl_2"/>
    <property type="match status" value="1"/>
</dbReference>
<dbReference type="SUPFAM" id="SSF56925">
    <property type="entry name" value="OMPA-like"/>
    <property type="match status" value="1"/>
</dbReference>
<dbReference type="eggNOG" id="COG3637">
    <property type="taxonomic scope" value="Bacteria"/>
</dbReference>
<dbReference type="STRING" id="313596.RB2501_14214"/>
<name>A4CKU0_ROBBH</name>
<evidence type="ECO:0000313" key="4">
    <source>
        <dbReference type="Proteomes" id="UP000009049"/>
    </source>
</evidence>
<dbReference type="InterPro" id="IPR011250">
    <property type="entry name" value="OMP/PagP_B-barrel"/>
</dbReference>
<proteinExistence type="predicted"/>
<evidence type="ECO:0000256" key="1">
    <source>
        <dbReference type="SAM" id="SignalP"/>
    </source>
</evidence>
<gene>
    <name evidence="3" type="ordered locus">RB2501_14214</name>
</gene>
<feature type="chain" id="PRO_5002667497" description="Outer membrane protein beta-barrel domain-containing protein" evidence="1">
    <location>
        <begin position="21"/>
        <end position="189"/>
    </location>
</feature>
<protein>
    <recommendedName>
        <fullName evidence="2">Outer membrane protein beta-barrel domain-containing protein</fullName>
    </recommendedName>
</protein>
<dbReference type="HOGENOM" id="CLU_082049_4_1_10"/>
<dbReference type="EMBL" id="CP001712">
    <property type="protein sequence ID" value="EAR15489.1"/>
    <property type="molecule type" value="Genomic_DNA"/>
</dbReference>
<accession>A4CKU0</accession>
<feature type="domain" description="Outer membrane protein beta-barrel" evidence="2">
    <location>
        <begin position="19"/>
        <end position="163"/>
    </location>
</feature>
<dbReference type="OrthoDB" id="947434at2"/>
<organism evidence="3 4">
    <name type="scientific">Robiginitalea biformata (strain ATCC BAA-864 / DSM 15991 / KCTC 12146 / HTCC2501)</name>
    <dbReference type="NCBI Taxonomy" id="313596"/>
    <lineage>
        <taxon>Bacteria</taxon>
        <taxon>Pseudomonadati</taxon>
        <taxon>Bacteroidota</taxon>
        <taxon>Flavobacteriia</taxon>
        <taxon>Flavobacteriales</taxon>
        <taxon>Flavobacteriaceae</taxon>
        <taxon>Robiginitalea</taxon>
    </lineage>
</organism>
<sequence>MKRTLYVLIVLFLGMPALQAQDIAFGVKAGLNLASLGGDFENGGKSRTSFHLGGVAEIPLTDQLAIQPELLYSGQGAIDEDDTDEIWRVDYLVIPVILKYFVADGLSLEAGPQLGILLKAEVEDNGETEDFKDIVKSTDIGLNLGLGYKLDGGLNFGARYYFGGDINSTEGDIKVTNSVVMLSVGYFFK</sequence>
<keyword evidence="1" id="KW-0732">Signal</keyword>
<reference evidence="3 4" key="1">
    <citation type="journal article" date="2009" name="J. Bacteriol.">
        <title>Complete genome sequence of Robiginitalea biformata HTCC2501.</title>
        <authorList>
            <person name="Oh H.M."/>
            <person name="Giovannoni S.J."/>
            <person name="Lee K."/>
            <person name="Ferriera S."/>
            <person name="Johnson J."/>
            <person name="Cho J.C."/>
        </authorList>
    </citation>
    <scope>NUCLEOTIDE SEQUENCE [LARGE SCALE GENOMIC DNA]</scope>
    <source>
        <strain evidence="4">ATCC BAA-864 / HTCC2501 / KCTC 12146</strain>
    </source>
</reference>